<gene>
    <name evidence="1" type="ORF">LEP1GSC202_2244</name>
</gene>
<dbReference type="EMBL" id="AOGX02000022">
    <property type="protein sequence ID" value="EOQ88502.1"/>
    <property type="molecule type" value="Genomic_DNA"/>
</dbReference>
<name>A0A5E8HCB2_9LEPT</name>
<sequence length="258" mass="28348">MLVSMHKKIRIVSTSLLLMFYHCSPLYYHIFQSTETKEKSLVTQFVTPLILVESERSRGSVSVGIQVIYPWGNFTDMNDGTIRFQGNAGTFGSQVYSATNLFFAKCASGQIWENSSNTCSPAIPNTLRFCSANDNSCNDPGTLQLNGLGTSGIWSYCNGLTLAGRSWRPATKNEMKLTLYCANSPTTISDDNGSSCSSSGFKINTDLFPYDASKVCRYWTGSAFSLTDGWFINYCTGLAISSQTKSSFDYVRCVSDGP</sequence>
<dbReference type="STRING" id="1249483.LEP1GSC202_2244"/>
<reference evidence="1 2" key="1">
    <citation type="submission" date="2013-04" db="EMBL/GenBank/DDBJ databases">
        <authorList>
            <person name="Harkins D.M."/>
            <person name="Durkin A.S."/>
            <person name="Brinkac L.M."/>
            <person name="Haft D.H."/>
            <person name="Selengut J.D."/>
            <person name="Sanka R."/>
            <person name="DePew J."/>
            <person name="Purushe J."/>
            <person name="Hartskeerl R.A."/>
            <person name="Ahmed A."/>
            <person name="van der Linden H."/>
            <person name="Goris M.G.A."/>
            <person name="Vinetz J.M."/>
            <person name="Sutton G.G."/>
            <person name="Nierman W.C."/>
            <person name="Fouts D.E."/>
        </authorList>
    </citation>
    <scope>NUCLEOTIDE SEQUENCE [LARGE SCALE GENOMIC DNA]</scope>
    <source>
        <strain evidence="1 2">Sao Paulo</strain>
    </source>
</reference>
<dbReference type="AlphaFoldDB" id="A0A5E8HCB2"/>
<proteinExistence type="predicted"/>
<comment type="caution">
    <text evidence="1">The sequence shown here is derived from an EMBL/GenBank/DDBJ whole genome shotgun (WGS) entry which is preliminary data.</text>
</comment>
<protein>
    <submittedName>
        <fullName evidence="1">PF07603 family protein</fullName>
    </submittedName>
</protein>
<dbReference type="Proteomes" id="UP000013996">
    <property type="component" value="Unassembled WGS sequence"/>
</dbReference>
<accession>A0A5E8HCB2</accession>
<evidence type="ECO:0000313" key="2">
    <source>
        <dbReference type="Proteomes" id="UP000013996"/>
    </source>
</evidence>
<organism evidence="1 2">
    <name type="scientific">Leptospira yanagawae serovar Saopaulo str. Sao Paulo = ATCC 700523</name>
    <dbReference type="NCBI Taxonomy" id="1249483"/>
    <lineage>
        <taxon>Bacteria</taxon>
        <taxon>Pseudomonadati</taxon>
        <taxon>Spirochaetota</taxon>
        <taxon>Spirochaetia</taxon>
        <taxon>Leptospirales</taxon>
        <taxon>Leptospiraceae</taxon>
        <taxon>Leptospira</taxon>
    </lineage>
</organism>
<evidence type="ECO:0000313" key="1">
    <source>
        <dbReference type="EMBL" id="EOQ88502.1"/>
    </source>
</evidence>